<reference evidence="7 8" key="1">
    <citation type="journal article" date="2023" name="Sci. Data">
        <title>Genome assembly of the Korean intertidal mud-creeper Batillaria attramentaria.</title>
        <authorList>
            <person name="Patra A.K."/>
            <person name="Ho P.T."/>
            <person name="Jun S."/>
            <person name="Lee S.J."/>
            <person name="Kim Y."/>
            <person name="Won Y.J."/>
        </authorList>
    </citation>
    <scope>NUCLEOTIDE SEQUENCE [LARGE SCALE GENOMIC DNA]</scope>
    <source>
        <strain evidence="7">Wonlab-2016</strain>
    </source>
</reference>
<dbReference type="GO" id="GO:0016020">
    <property type="term" value="C:membrane"/>
    <property type="evidence" value="ECO:0007669"/>
    <property type="project" value="UniProtKB-SubCell"/>
</dbReference>
<dbReference type="GO" id="GO:0008233">
    <property type="term" value="F:peptidase activity"/>
    <property type="evidence" value="ECO:0007669"/>
    <property type="project" value="UniProtKB-KW"/>
</dbReference>
<evidence type="ECO:0000256" key="6">
    <source>
        <dbReference type="ARBA" id="ARBA00023136"/>
    </source>
</evidence>
<evidence type="ECO:0000256" key="1">
    <source>
        <dbReference type="ARBA" id="ARBA00004167"/>
    </source>
</evidence>
<dbReference type="EMBL" id="JACVVK020000069">
    <property type="protein sequence ID" value="KAK7496164.1"/>
    <property type="molecule type" value="Genomic_DNA"/>
</dbReference>
<proteinExistence type="predicted"/>
<gene>
    <name evidence="7" type="ORF">BaRGS_00012574</name>
</gene>
<dbReference type="Proteomes" id="UP001519460">
    <property type="component" value="Unassembled WGS sequence"/>
</dbReference>
<keyword evidence="4" id="KW-0378">Hydrolase</keyword>
<keyword evidence="6" id="KW-0472">Membrane</keyword>
<dbReference type="GO" id="GO:0006508">
    <property type="term" value="P:proteolysis"/>
    <property type="evidence" value="ECO:0007669"/>
    <property type="project" value="UniProtKB-KW"/>
</dbReference>
<evidence type="ECO:0000313" key="8">
    <source>
        <dbReference type="Proteomes" id="UP001519460"/>
    </source>
</evidence>
<name>A0ABD0LAK3_9CAEN</name>
<evidence type="ECO:0000313" key="7">
    <source>
        <dbReference type="EMBL" id="KAK7496164.1"/>
    </source>
</evidence>
<evidence type="ECO:0000256" key="5">
    <source>
        <dbReference type="ARBA" id="ARBA00022989"/>
    </source>
</evidence>
<sequence>MGLFGTVAKTVFFAVPVSATFFDLIGTIVSVEGVSMQPVLNPDSARHRSTDYVFLNRWAANSLQFQRGEVVSLV</sequence>
<comment type="subcellular location">
    <subcellularLocation>
        <location evidence="1">Membrane</location>
        <topology evidence="1">Single-pass membrane protein</topology>
    </subcellularLocation>
</comment>
<dbReference type="PANTHER" id="PTHR46041:SF2">
    <property type="entry name" value="MITOCHONDRIAL INNER MEMBRANE PROTEASE SUBUNIT 2"/>
    <property type="match status" value="1"/>
</dbReference>
<keyword evidence="2" id="KW-0645">Protease</keyword>
<keyword evidence="8" id="KW-1185">Reference proteome</keyword>
<keyword evidence="5" id="KW-1133">Transmembrane helix</keyword>
<keyword evidence="3" id="KW-0812">Transmembrane</keyword>
<comment type="caution">
    <text evidence="7">The sequence shown here is derived from an EMBL/GenBank/DDBJ whole genome shotgun (WGS) entry which is preliminary data.</text>
</comment>
<organism evidence="7 8">
    <name type="scientific">Batillaria attramentaria</name>
    <dbReference type="NCBI Taxonomy" id="370345"/>
    <lineage>
        <taxon>Eukaryota</taxon>
        <taxon>Metazoa</taxon>
        <taxon>Spiralia</taxon>
        <taxon>Lophotrochozoa</taxon>
        <taxon>Mollusca</taxon>
        <taxon>Gastropoda</taxon>
        <taxon>Caenogastropoda</taxon>
        <taxon>Sorbeoconcha</taxon>
        <taxon>Cerithioidea</taxon>
        <taxon>Batillariidae</taxon>
        <taxon>Batillaria</taxon>
    </lineage>
</organism>
<evidence type="ECO:0000256" key="2">
    <source>
        <dbReference type="ARBA" id="ARBA00022670"/>
    </source>
</evidence>
<dbReference type="InterPro" id="IPR037730">
    <property type="entry name" value="IMP2"/>
</dbReference>
<dbReference type="PANTHER" id="PTHR46041">
    <property type="entry name" value="MITOCHONDRIAL INNER MEMBRANE PROTEASE SUBUNIT 2"/>
    <property type="match status" value="1"/>
</dbReference>
<evidence type="ECO:0000256" key="4">
    <source>
        <dbReference type="ARBA" id="ARBA00022801"/>
    </source>
</evidence>
<evidence type="ECO:0008006" key="9">
    <source>
        <dbReference type="Google" id="ProtNLM"/>
    </source>
</evidence>
<accession>A0ABD0LAK3</accession>
<dbReference type="AlphaFoldDB" id="A0ABD0LAK3"/>
<protein>
    <recommendedName>
        <fullName evidence="9">Mitochondrial inner membrane protease subunit 2</fullName>
    </recommendedName>
</protein>
<evidence type="ECO:0000256" key="3">
    <source>
        <dbReference type="ARBA" id="ARBA00022692"/>
    </source>
</evidence>